<keyword evidence="4" id="KW-1185">Reference proteome</keyword>
<keyword evidence="1" id="KW-0732">Signal</keyword>
<dbReference type="PANTHER" id="PTHR43798">
    <property type="entry name" value="MONOACYLGLYCEROL LIPASE"/>
    <property type="match status" value="1"/>
</dbReference>
<dbReference type="PANTHER" id="PTHR43798:SF33">
    <property type="entry name" value="HYDROLASE, PUTATIVE (AFU_ORTHOLOGUE AFUA_2G14860)-RELATED"/>
    <property type="match status" value="1"/>
</dbReference>
<dbReference type="InParanoid" id="A0A507BGW2"/>
<feature type="signal peptide" evidence="1">
    <location>
        <begin position="1"/>
        <end position="18"/>
    </location>
</feature>
<evidence type="ECO:0000259" key="2">
    <source>
        <dbReference type="Pfam" id="PF12697"/>
    </source>
</evidence>
<dbReference type="InterPro" id="IPR050266">
    <property type="entry name" value="AB_hydrolase_sf"/>
</dbReference>
<sequence>MKPTIIAVSSLLAGSATAGASCKPVSFSVPVKAENLVINPSPDPNNATDIRNYLLANIQTGAPATGTAIISDTYTIKATFCEPPAGVKHKGVLQFLVHGATYNKSLWDGLGFGQDTYDWQLFATSRGYHTLAIDRLGHGENPQHPEPLAIVQGQIQIELMHNIVKGLKDGSFSSVPGGKYHRIAWVGHSYGSLTASHLAAEYPSAVDAFVLTGFSSNLSFPLATLNDLQSAAVTSPRFKDLPLGYVTSTTAAGRIAGFFAGGFDPAMGQWDFEHRDAVTLGEFLTPAILPASHTPYTGPVLVVTGDQDGIFCPSGVAECPATLAKTGTDVFPKSSRYDFFVVPDAGHCLSLHYTAPVAFKTTHDWLDKVFANYS</sequence>
<comment type="caution">
    <text evidence="3">The sequence shown here is derived from an EMBL/GenBank/DDBJ whole genome shotgun (WGS) entry which is preliminary data.</text>
</comment>
<dbReference type="OrthoDB" id="190201at2759"/>
<dbReference type="GO" id="GO:0016020">
    <property type="term" value="C:membrane"/>
    <property type="evidence" value="ECO:0007669"/>
    <property type="project" value="TreeGrafter"/>
</dbReference>
<dbReference type="SUPFAM" id="SSF53474">
    <property type="entry name" value="alpha/beta-Hydrolases"/>
    <property type="match status" value="1"/>
</dbReference>
<evidence type="ECO:0000256" key="1">
    <source>
        <dbReference type="SAM" id="SignalP"/>
    </source>
</evidence>
<protein>
    <recommendedName>
        <fullName evidence="2">AB hydrolase-1 domain-containing protein</fullName>
    </recommendedName>
</protein>
<dbReference type="InterPro" id="IPR029058">
    <property type="entry name" value="AB_hydrolase_fold"/>
</dbReference>
<reference evidence="3 4" key="1">
    <citation type="submission" date="2019-06" db="EMBL/GenBank/DDBJ databases">
        <title>Draft genome sequence of the filamentous fungus Phialemoniopsis curvata isolated from diesel fuel.</title>
        <authorList>
            <person name="Varaljay V.A."/>
            <person name="Lyon W.J."/>
            <person name="Crouch A.L."/>
            <person name="Drake C.E."/>
            <person name="Hollomon J.M."/>
            <person name="Nadeau L.J."/>
            <person name="Nunn H.S."/>
            <person name="Stevenson B.S."/>
            <person name="Bojanowski C.L."/>
            <person name="Crookes-Goodson W.J."/>
        </authorList>
    </citation>
    <scope>NUCLEOTIDE SEQUENCE [LARGE SCALE GENOMIC DNA]</scope>
    <source>
        <strain evidence="3 4">D216</strain>
    </source>
</reference>
<dbReference type="RefSeq" id="XP_031000444.1">
    <property type="nucleotide sequence ID" value="XM_031136797.1"/>
</dbReference>
<evidence type="ECO:0000313" key="4">
    <source>
        <dbReference type="Proteomes" id="UP000319257"/>
    </source>
</evidence>
<organism evidence="3 4">
    <name type="scientific">Thyridium curvatum</name>
    <dbReference type="NCBI Taxonomy" id="1093900"/>
    <lineage>
        <taxon>Eukaryota</taxon>
        <taxon>Fungi</taxon>
        <taxon>Dikarya</taxon>
        <taxon>Ascomycota</taxon>
        <taxon>Pezizomycotina</taxon>
        <taxon>Sordariomycetes</taxon>
        <taxon>Sordariomycetidae</taxon>
        <taxon>Thyridiales</taxon>
        <taxon>Thyridiaceae</taxon>
        <taxon>Thyridium</taxon>
    </lineage>
</organism>
<dbReference type="Pfam" id="PF12697">
    <property type="entry name" value="Abhydrolase_6"/>
    <property type="match status" value="1"/>
</dbReference>
<dbReference type="AlphaFoldDB" id="A0A507BGW2"/>
<dbReference type="Proteomes" id="UP000319257">
    <property type="component" value="Unassembled WGS sequence"/>
</dbReference>
<dbReference type="GeneID" id="41970037"/>
<dbReference type="PROSITE" id="PS51257">
    <property type="entry name" value="PROKAR_LIPOPROTEIN"/>
    <property type="match status" value="1"/>
</dbReference>
<feature type="chain" id="PRO_5021370784" description="AB hydrolase-1 domain-containing protein" evidence="1">
    <location>
        <begin position="19"/>
        <end position="374"/>
    </location>
</feature>
<name>A0A507BGW2_9PEZI</name>
<gene>
    <name evidence="3" type="ORF">E0L32_002590</name>
</gene>
<dbReference type="EMBL" id="SKBQ01000010">
    <property type="protein sequence ID" value="TPX18733.1"/>
    <property type="molecule type" value="Genomic_DNA"/>
</dbReference>
<dbReference type="InterPro" id="IPR000073">
    <property type="entry name" value="AB_hydrolase_1"/>
</dbReference>
<feature type="domain" description="AB hydrolase-1" evidence="2">
    <location>
        <begin position="96"/>
        <end position="356"/>
    </location>
</feature>
<dbReference type="Gene3D" id="3.40.50.1820">
    <property type="entry name" value="alpha/beta hydrolase"/>
    <property type="match status" value="1"/>
</dbReference>
<accession>A0A507BGW2</accession>
<proteinExistence type="predicted"/>
<evidence type="ECO:0000313" key="3">
    <source>
        <dbReference type="EMBL" id="TPX18733.1"/>
    </source>
</evidence>